<evidence type="ECO:0000256" key="2">
    <source>
        <dbReference type="ARBA" id="ARBA00022448"/>
    </source>
</evidence>
<dbReference type="AlphaFoldDB" id="A0A1J5Q7Z2"/>
<evidence type="ECO:0000313" key="8">
    <source>
        <dbReference type="EMBL" id="OIQ79750.1"/>
    </source>
</evidence>
<feature type="transmembrane region" description="Helical" evidence="7">
    <location>
        <begin position="12"/>
        <end position="36"/>
    </location>
</feature>
<feature type="transmembrane region" description="Helical" evidence="7">
    <location>
        <begin position="104"/>
        <end position="122"/>
    </location>
</feature>
<evidence type="ECO:0000256" key="4">
    <source>
        <dbReference type="ARBA" id="ARBA00022692"/>
    </source>
</evidence>
<feature type="transmembrane region" description="Helical" evidence="7">
    <location>
        <begin position="172"/>
        <end position="192"/>
    </location>
</feature>
<dbReference type="PANTHER" id="PTHR30269">
    <property type="entry name" value="TRANSMEMBRANE PROTEIN YFCA"/>
    <property type="match status" value="1"/>
</dbReference>
<comment type="caution">
    <text evidence="8">The sequence shown here is derived from an EMBL/GenBank/DDBJ whole genome shotgun (WGS) entry which is preliminary data.</text>
</comment>
<keyword evidence="6 7" id="KW-0472">Membrane</keyword>
<dbReference type="InterPro" id="IPR002781">
    <property type="entry name" value="TM_pro_TauE-like"/>
</dbReference>
<dbReference type="PANTHER" id="PTHR30269:SF32">
    <property type="entry name" value="MEMBRANE TRANSPORTER PROTEIN-RELATED"/>
    <property type="match status" value="1"/>
</dbReference>
<keyword evidence="4 7" id="KW-0812">Transmembrane</keyword>
<name>A0A1J5Q7Z2_9ZZZZ</name>
<sequence length="252" mass="26727">MIGALSSFPTTTLLCAPLIVLLAYIILGTTGFGSSITAMPLLAHLLPLRFAVPMLLLLDFSASLIIGMRNRTAIARPELKMLVPFMLLGISLGATLLIHAPEKWLMLALGAFVLCYAAYGMLARGGARPIGRGWAAPLGTVGGVFSALFGTGGPIFAIYLARRLPDKSVLRATIATVTTLSAISRFGVFALAGLYAQRGMLPAAIGLYPFMLTGLWLGNRLHHRLAAKRVMQAIWLILIIGGASLLARSLSL</sequence>
<feature type="transmembrane region" description="Helical" evidence="7">
    <location>
        <begin position="79"/>
        <end position="98"/>
    </location>
</feature>
<dbReference type="InterPro" id="IPR052017">
    <property type="entry name" value="TSUP"/>
</dbReference>
<evidence type="ECO:0000256" key="6">
    <source>
        <dbReference type="ARBA" id="ARBA00023136"/>
    </source>
</evidence>
<evidence type="ECO:0000256" key="1">
    <source>
        <dbReference type="ARBA" id="ARBA00004651"/>
    </source>
</evidence>
<evidence type="ECO:0000256" key="5">
    <source>
        <dbReference type="ARBA" id="ARBA00022989"/>
    </source>
</evidence>
<feature type="transmembrane region" description="Helical" evidence="7">
    <location>
        <begin position="199"/>
        <end position="218"/>
    </location>
</feature>
<feature type="transmembrane region" description="Helical" evidence="7">
    <location>
        <begin position="48"/>
        <end position="67"/>
    </location>
</feature>
<feature type="transmembrane region" description="Helical" evidence="7">
    <location>
        <begin position="230"/>
        <end position="247"/>
    </location>
</feature>
<protein>
    <submittedName>
        <fullName evidence="8">Sulfite exporter TauE/SafE</fullName>
    </submittedName>
</protein>
<evidence type="ECO:0000256" key="3">
    <source>
        <dbReference type="ARBA" id="ARBA00022475"/>
    </source>
</evidence>
<organism evidence="8">
    <name type="scientific">mine drainage metagenome</name>
    <dbReference type="NCBI Taxonomy" id="410659"/>
    <lineage>
        <taxon>unclassified sequences</taxon>
        <taxon>metagenomes</taxon>
        <taxon>ecological metagenomes</taxon>
    </lineage>
</organism>
<dbReference type="Pfam" id="PF01925">
    <property type="entry name" value="TauE"/>
    <property type="match status" value="1"/>
</dbReference>
<dbReference type="GO" id="GO:0005886">
    <property type="term" value="C:plasma membrane"/>
    <property type="evidence" value="ECO:0007669"/>
    <property type="project" value="UniProtKB-SubCell"/>
</dbReference>
<keyword evidence="3" id="KW-1003">Cell membrane</keyword>
<reference evidence="8" key="1">
    <citation type="submission" date="2016-10" db="EMBL/GenBank/DDBJ databases">
        <title>Sequence of Gallionella enrichment culture.</title>
        <authorList>
            <person name="Poehlein A."/>
            <person name="Muehling M."/>
            <person name="Daniel R."/>
        </authorList>
    </citation>
    <scope>NUCLEOTIDE SEQUENCE</scope>
</reference>
<dbReference type="EMBL" id="MLJW01001165">
    <property type="protein sequence ID" value="OIQ79750.1"/>
    <property type="molecule type" value="Genomic_DNA"/>
</dbReference>
<accession>A0A1J5Q7Z2</accession>
<keyword evidence="5 7" id="KW-1133">Transmembrane helix</keyword>
<feature type="transmembrane region" description="Helical" evidence="7">
    <location>
        <begin position="134"/>
        <end position="160"/>
    </location>
</feature>
<gene>
    <name evidence="8" type="ORF">GALL_385100</name>
</gene>
<comment type="subcellular location">
    <subcellularLocation>
        <location evidence="1">Cell membrane</location>
        <topology evidence="1">Multi-pass membrane protein</topology>
    </subcellularLocation>
</comment>
<evidence type="ECO:0000256" key="7">
    <source>
        <dbReference type="SAM" id="Phobius"/>
    </source>
</evidence>
<keyword evidence="2" id="KW-0813">Transport</keyword>
<proteinExistence type="predicted"/>